<dbReference type="InterPro" id="IPR011010">
    <property type="entry name" value="DNA_brk_join_enz"/>
</dbReference>
<reference evidence="2 3" key="1">
    <citation type="journal article" date="2024" name="ISME J.">
        <title>Tailless and filamentous prophages are predominant in marine Vibrio.</title>
        <authorList>
            <person name="Steensen K."/>
            <person name="Seneca J."/>
            <person name="Bartlau N."/>
            <person name="Yu X.A."/>
            <person name="Hussain F.A."/>
            <person name="Polz M.F."/>
        </authorList>
    </citation>
    <scope>NUCLEOTIDE SEQUENCE [LARGE SCALE GENOMIC DNA]</scope>
    <source>
        <strain evidence="2 3">10N.239.312.F12</strain>
    </source>
</reference>
<sequence length="600" mass="68250">MEVKELILDDLLPESPVNGDSVNPLSNQSLEGRNGDGELNWLLSDYRASKWKLKPRLESDEPSLYTVSWFDGGLEDATGWEYWVDVCKELCTAKMGRTDKPKLATSSLAGYARALKSTMRFMFVVRKCFLIEDISEDDVEAFKNAEIGRKLKCSTLESNVIPLHDLYLLRGNLKHSLSFDPFTNTTKAQWAKASGVADGHTATLVPRETFFLLNESLKRISCSRGDLDLLSVYMEMRGGGDDFDRAVAQKFKRKTGESSGELFNRIRELYGAALIVTFLLTAERKHEATMREEADVTELLESELDLLRGLETKTSGSTSGKRTEVAVIEEVKDAFRVIMEITKYTREISGESKVLLKLPVGHSTAGHNKKHYFLTTAPMYKLLGYFARSCGVKIKIRPHMFRRAYSMIWGWRYEVGDLDELSKMLKHNNKIFTERYTDDEDIWQFMPDKHHQMAFDILNSALTKKVRVSGGASKTLERYSRIIQAKSKLLNPTEVAVFIDELLTTGEIFIVVHADGYCILTKETKDKSKCLDENGEMDEARREECRCAGCPNLGIDDSREEYWQKRIDLHQQVVDKSTKPQLVEKSKAFIADIKIAMLTH</sequence>
<name>A0ABV4MS36_9VIBR</name>
<comment type="caution">
    <text evidence="2">The sequence shown here is derived from an EMBL/GenBank/DDBJ whole genome shotgun (WGS) entry which is preliminary data.</text>
</comment>
<organism evidence="2 3">
    <name type="scientific">Vibrio pomeroyi</name>
    <dbReference type="NCBI Taxonomy" id="198832"/>
    <lineage>
        <taxon>Bacteria</taxon>
        <taxon>Pseudomonadati</taxon>
        <taxon>Pseudomonadota</taxon>
        <taxon>Gammaproteobacteria</taxon>
        <taxon>Vibrionales</taxon>
        <taxon>Vibrionaceae</taxon>
        <taxon>Vibrio</taxon>
    </lineage>
</organism>
<evidence type="ECO:0008006" key="4">
    <source>
        <dbReference type="Google" id="ProtNLM"/>
    </source>
</evidence>
<gene>
    <name evidence="2" type="ORF">AB6D66_02580</name>
</gene>
<dbReference type="EMBL" id="JBFSSG010000002">
    <property type="protein sequence ID" value="MEZ8719936.1"/>
    <property type="molecule type" value="Genomic_DNA"/>
</dbReference>
<dbReference type="Proteomes" id="UP001570071">
    <property type="component" value="Unassembled WGS sequence"/>
</dbReference>
<dbReference type="RefSeq" id="WP_372122027.1">
    <property type="nucleotide sequence ID" value="NZ_JBFSSG010000002.1"/>
</dbReference>
<protein>
    <recommendedName>
        <fullName evidence="4">Integrase</fullName>
    </recommendedName>
</protein>
<dbReference type="SUPFAM" id="SSF56349">
    <property type="entry name" value="DNA breaking-rejoining enzymes"/>
    <property type="match status" value="1"/>
</dbReference>
<dbReference type="Gene3D" id="1.10.443.10">
    <property type="entry name" value="Intergrase catalytic core"/>
    <property type="match status" value="1"/>
</dbReference>
<proteinExistence type="predicted"/>
<keyword evidence="1" id="KW-0233">DNA recombination</keyword>
<evidence type="ECO:0000313" key="2">
    <source>
        <dbReference type="EMBL" id="MEZ8719936.1"/>
    </source>
</evidence>
<evidence type="ECO:0000313" key="3">
    <source>
        <dbReference type="Proteomes" id="UP001570071"/>
    </source>
</evidence>
<keyword evidence="3" id="KW-1185">Reference proteome</keyword>
<dbReference type="InterPro" id="IPR013762">
    <property type="entry name" value="Integrase-like_cat_sf"/>
</dbReference>
<evidence type="ECO:0000256" key="1">
    <source>
        <dbReference type="ARBA" id="ARBA00023172"/>
    </source>
</evidence>
<accession>A0ABV4MS36</accession>